<reference evidence="1" key="2">
    <citation type="submission" date="2021-09" db="EMBL/GenBank/DDBJ databases">
        <authorList>
            <person name="Jia N."/>
            <person name="Wang J."/>
            <person name="Shi W."/>
            <person name="Du L."/>
            <person name="Sun Y."/>
            <person name="Zhan W."/>
            <person name="Jiang J."/>
            <person name="Wang Q."/>
            <person name="Zhang B."/>
            <person name="Ji P."/>
            <person name="Sakyi L.B."/>
            <person name="Cui X."/>
            <person name="Yuan T."/>
            <person name="Jiang B."/>
            <person name="Yang W."/>
            <person name="Lam T.T.-Y."/>
            <person name="Chang Q."/>
            <person name="Ding S."/>
            <person name="Wang X."/>
            <person name="Zhu J."/>
            <person name="Ruan X."/>
            <person name="Zhao L."/>
            <person name="Wei J."/>
            <person name="Que T."/>
            <person name="Du C."/>
            <person name="Cheng J."/>
            <person name="Dai P."/>
            <person name="Han X."/>
            <person name="Huang E."/>
            <person name="Gao Y."/>
            <person name="Liu J."/>
            <person name="Shao H."/>
            <person name="Ye R."/>
            <person name="Li L."/>
            <person name="Wei W."/>
            <person name="Wang X."/>
            <person name="Wang C."/>
            <person name="Huo Q."/>
            <person name="Li W."/>
            <person name="Guo W."/>
            <person name="Chen H."/>
            <person name="Chen S."/>
            <person name="Zhou L."/>
            <person name="Zhou L."/>
            <person name="Ni X."/>
            <person name="Tian J."/>
            <person name="Zhou Y."/>
            <person name="Sheng Y."/>
            <person name="Liu T."/>
            <person name="Pan Y."/>
            <person name="Xia L."/>
            <person name="Li J."/>
            <person name="Zhao F."/>
            <person name="Cao W."/>
        </authorList>
    </citation>
    <scope>NUCLEOTIDE SEQUENCE</scope>
    <source>
        <strain evidence="1">Rmic-2018</strain>
        <tissue evidence="1">Larvae</tissue>
    </source>
</reference>
<name>A0A9J6D6P6_RHIMP</name>
<protein>
    <submittedName>
        <fullName evidence="1">Uncharacterized protein</fullName>
    </submittedName>
</protein>
<reference evidence="1" key="1">
    <citation type="journal article" date="2020" name="Cell">
        <title>Large-Scale Comparative Analyses of Tick Genomes Elucidate Their Genetic Diversity and Vector Capacities.</title>
        <authorList>
            <consortium name="Tick Genome and Microbiome Consortium (TIGMIC)"/>
            <person name="Jia N."/>
            <person name="Wang J."/>
            <person name="Shi W."/>
            <person name="Du L."/>
            <person name="Sun Y."/>
            <person name="Zhan W."/>
            <person name="Jiang J.F."/>
            <person name="Wang Q."/>
            <person name="Zhang B."/>
            <person name="Ji P."/>
            <person name="Bell-Sakyi L."/>
            <person name="Cui X.M."/>
            <person name="Yuan T.T."/>
            <person name="Jiang B.G."/>
            <person name="Yang W.F."/>
            <person name="Lam T.T."/>
            <person name="Chang Q.C."/>
            <person name="Ding S.J."/>
            <person name="Wang X.J."/>
            <person name="Zhu J.G."/>
            <person name="Ruan X.D."/>
            <person name="Zhao L."/>
            <person name="Wei J.T."/>
            <person name="Ye R.Z."/>
            <person name="Que T.C."/>
            <person name="Du C.H."/>
            <person name="Zhou Y.H."/>
            <person name="Cheng J.X."/>
            <person name="Dai P.F."/>
            <person name="Guo W.B."/>
            <person name="Han X.H."/>
            <person name="Huang E.J."/>
            <person name="Li L.F."/>
            <person name="Wei W."/>
            <person name="Gao Y.C."/>
            <person name="Liu J.Z."/>
            <person name="Shao H.Z."/>
            <person name="Wang X."/>
            <person name="Wang C.C."/>
            <person name="Yang T.C."/>
            <person name="Huo Q.B."/>
            <person name="Li W."/>
            <person name="Chen H.Y."/>
            <person name="Chen S.E."/>
            <person name="Zhou L.G."/>
            <person name="Ni X.B."/>
            <person name="Tian J.H."/>
            <person name="Sheng Y."/>
            <person name="Liu T."/>
            <person name="Pan Y.S."/>
            <person name="Xia L.Y."/>
            <person name="Li J."/>
            <person name="Zhao F."/>
            <person name="Cao W.C."/>
        </authorList>
    </citation>
    <scope>NUCLEOTIDE SEQUENCE</scope>
    <source>
        <strain evidence="1">Rmic-2018</strain>
    </source>
</reference>
<proteinExistence type="predicted"/>
<organism evidence="1 2">
    <name type="scientific">Rhipicephalus microplus</name>
    <name type="common">Cattle tick</name>
    <name type="synonym">Boophilus microplus</name>
    <dbReference type="NCBI Taxonomy" id="6941"/>
    <lineage>
        <taxon>Eukaryota</taxon>
        <taxon>Metazoa</taxon>
        <taxon>Ecdysozoa</taxon>
        <taxon>Arthropoda</taxon>
        <taxon>Chelicerata</taxon>
        <taxon>Arachnida</taxon>
        <taxon>Acari</taxon>
        <taxon>Parasitiformes</taxon>
        <taxon>Ixodida</taxon>
        <taxon>Ixodoidea</taxon>
        <taxon>Ixodidae</taxon>
        <taxon>Rhipicephalinae</taxon>
        <taxon>Rhipicephalus</taxon>
        <taxon>Boophilus</taxon>
    </lineage>
</organism>
<dbReference type="AlphaFoldDB" id="A0A9J6D6P6"/>
<evidence type="ECO:0000313" key="2">
    <source>
        <dbReference type="Proteomes" id="UP000821866"/>
    </source>
</evidence>
<accession>A0A9J6D6P6</accession>
<dbReference type="EMBL" id="JABSTU010000011">
    <property type="protein sequence ID" value="KAH8009725.1"/>
    <property type="molecule type" value="Genomic_DNA"/>
</dbReference>
<gene>
    <name evidence="1" type="ORF">HPB51_019036</name>
</gene>
<evidence type="ECO:0000313" key="1">
    <source>
        <dbReference type="EMBL" id="KAH8009725.1"/>
    </source>
</evidence>
<keyword evidence="2" id="KW-1185">Reference proteome</keyword>
<sequence length="209" mass="23091">MRQPYSVRQKSLAEETVKELQRGLRCPPHQFSEIVAVLHRDATLHETKKKAYVNTAMVEGIQSDGFLTRYLGSWKHRSMNSLMSRLTWAMILRSSRKFESETASLRFRRASKTPATQKKARLSVKAKKGSPNTDKGFFVEDGASLGADVHFVLLGDILGLISFRSAAPVTVSSTGLMTVSINEATRFALLFSSTPERGPNLRATAATAS</sequence>
<comment type="caution">
    <text evidence="1">The sequence shown here is derived from an EMBL/GenBank/DDBJ whole genome shotgun (WGS) entry which is preliminary data.</text>
</comment>
<dbReference type="Proteomes" id="UP000821866">
    <property type="component" value="Chromosome 9"/>
</dbReference>